<gene>
    <name evidence="5" type="ORF">OSB04_014840</name>
</gene>
<feature type="binding site" evidence="3">
    <location>
        <position position="86"/>
    </location>
    <ligand>
        <name>ATP</name>
        <dbReference type="ChEBI" id="CHEBI:30616"/>
    </ligand>
</feature>
<proteinExistence type="predicted"/>
<dbReference type="Gene3D" id="3.30.200.20">
    <property type="entry name" value="Phosphorylase Kinase, domain 1"/>
    <property type="match status" value="1"/>
</dbReference>
<evidence type="ECO:0000313" key="5">
    <source>
        <dbReference type="EMBL" id="KAJ9550795.1"/>
    </source>
</evidence>
<dbReference type="EMBL" id="JARYMX010000004">
    <property type="protein sequence ID" value="KAJ9550795.1"/>
    <property type="molecule type" value="Genomic_DNA"/>
</dbReference>
<feature type="domain" description="Protein kinase" evidence="4">
    <location>
        <begin position="48"/>
        <end position="275"/>
    </location>
</feature>
<dbReference type="PROSITE" id="PS00107">
    <property type="entry name" value="PROTEIN_KINASE_ATP"/>
    <property type="match status" value="1"/>
</dbReference>
<dbReference type="Pfam" id="PF07714">
    <property type="entry name" value="PK_Tyr_Ser-Thr"/>
    <property type="match status" value="1"/>
</dbReference>
<dbReference type="PROSITE" id="PS50011">
    <property type="entry name" value="PROTEIN_KINASE_DOM"/>
    <property type="match status" value="1"/>
</dbReference>
<dbReference type="SUPFAM" id="SSF56112">
    <property type="entry name" value="Protein kinase-like (PK-like)"/>
    <property type="match status" value="1"/>
</dbReference>
<keyword evidence="2" id="KW-0472">Membrane</keyword>
<keyword evidence="2" id="KW-1003">Cell membrane</keyword>
<dbReference type="InterPro" id="IPR001245">
    <property type="entry name" value="Ser-Thr/Tyr_kinase_cat_dom"/>
</dbReference>
<comment type="caution">
    <text evidence="5">The sequence shown here is derived from an EMBL/GenBank/DDBJ whole genome shotgun (WGS) entry which is preliminary data.</text>
</comment>
<dbReference type="GO" id="GO:0004672">
    <property type="term" value="F:protein kinase activity"/>
    <property type="evidence" value="ECO:0007669"/>
    <property type="project" value="InterPro"/>
</dbReference>
<name>A0AA38T9T2_9ASTR</name>
<evidence type="ECO:0000256" key="1">
    <source>
        <dbReference type="ARBA" id="ARBA00004236"/>
    </source>
</evidence>
<evidence type="ECO:0000313" key="6">
    <source>
        <dbReference type="Proteomes" id="UP001172457"/>
    </source>
</evidence>
<dbReference type="Proteomes" id="UP001172457">
    <property type="component" value="Chromosome 4"/>
</dbReference>
<evidence type="ECO:0000259" key="4">
    <source>
        <dbReference type="PROSITE" id="PS50011"/>
    </source>
</evidence>
<keyword evidence="3" id="KW-0547">Nucleotide-binding</keyword>
<reference evidence="5" key="1">
    <citation type="submission" date="2023-03" db="EMBL/GenBank/DDBJ databases">
        <title>Chromosome-scale reference genome and RAD-based genetic map of yellow starthistle (Centaurea solstitialis) reveal putative structural variation and QTLs associated with invader traits.</title>
        <authorList>
            <person name="Reatini B."/>
            <person name="Cang F.A."/>
            <person name="Jiang Q."/>
            <person name="Mckibben M.T.W."/>
            <person name="Barker M.S."/>
            <person name="Rieseberg L.H."/>
            <person name="Dlugosch K.M."/>
        </authorList>
    </citation>
    <scope>NUCLEOTIDE SEQUENCE</scope>
    <source>
        <strain evidence="5">CAN-66</strain>
        <tissue evidence="5">Leaf</tissue>
    </source>
</reference>
<dbReference type="PANTHER" id="PTHR45621">
    <property type="entry name" value="OS01G0588500 PROTEIN-RELATED"/>
    <property type="match status" value="1"/>
</dbReference>
<dbReference type="InterPro" id="IPR050823">
    <property type="entry name" value="Plant_Ser_Thr_Prot_Kinase"/>
</dbReference>
<dbReference type="GO" id="GO:0005886">
    <property type="term" value="C:plasma membrane"/>
    <property type="evidence" value="ECO:0007669"/>
    <property type="project" value="UniProtKB-SubCell"/>
</dbReference>
<keyword evidence="3" id="KW-0067">ATP-binding</keyword>
<dbReference type="InterPro" id="IPR000719">
    <property type="entry name" value="Prot_kinase_dom"/>
</dbReference>
<comment type="subcellular location">
    <subcellularLocation>
        <location evidence="1">Cell membrane</location>
    </subcellularLocation>
</comment>
<evidence type="ECO:0000256" key="3">
    <source>
        <dbReference type="PROSITE-ProRule" id="PRU10141"/>
    </source>
</evidence>
<protein>
    <recommendedName>
        <fullName evidence="4">Protein kinase domain-containing protein</fullName>
    </recommendedName>
</protein>
<dbReference type="InterPro" id="IPR011009">
    <property type="entry name" value="Kinase-like_dom_sf"/>
</dbReference>
<accession>A0AA38T9T2</accession>
<evidence type="ECO:0000256" key="2">
    <source>
        <dbReference type="ARBA" id="ARBA00022475"/>
    </source>
</evidence>
<dbReference type="Gene3D" id="1.10.510.10">
    <property type="entry name" value="Transferase(Phosphotransferase) domain 1"/>
    <property type="match status" value="1"/>
</dbReference>
<dbReference type="GO" id="GO:0005524">
    <property type="term" value="F:ATP binding"/>
    <property type="evidence" value="ECO:0007669"/>
    <property type="project" value="UniProtKB-UniRule"/>
</dbReference>
<sequence length="275" mass="30507">MEKAHAGPKLSSNDTFLDTRAIPEDFRIPNPSLKVFTFADLERATRNFHLDLLLGEGAFGKVFLGWVNHKTFAPSKRGVGLAVAVKRLKEGSFHGLAEWQAKVAVLGRVAHPNIISLLGYCNDKENEYLLVYEYMQNRSFDHFLYTKTSNIVEPLPWETRLSIMIGVARGLAYLHSLKDQVILRHKVFLANGRLDVKAISKRCSSSGKRLGDSGWYPLVSGSNHGSSTSAIPRLWAGLRVDSGPGNRHASLWACGLSHRSGLVVPGRVQSMWSLK</sequence>
<keyword evidence="6" id="KW-1185">Reference proteome</keyword>
<dbReference type="AlphaFoldDB" id="A0AA38T9T2"/>
<dbReference type="InterPro" id="IPR017441">
    <property type="entry name" value="Protein_kinase_ATP_BS"/>
</dbReference>
<organism evidence="5 6">
    <name type="scientific">Centaurea solstitialis</name>
    <name type="common">yellow star-thistle</name>
    <dbReference type="NCBI Taxonomy" id="347529"/>
    <lineage>
        <taxon>Eukaryota</taxon>
        <taxon>Viridiplantae</taxon>
        <taxon>Streptophyta</taxon>
        <taxon>Embryophyta</taxon>
        <taxon>Tracheophyta</taxon>
        <taxon>Spermatophyta</taxon>
        <taxon>Magnoliopsida</taxon>
        <taxon>eudicotyledons</taxon>
        <taxon>Gunneridae</taxon>
        <taxon>Pentapetalae</taxon>
        <taxon>asterids</taxon>
        <taxon>campanulids</taxon>
        <taxon>Asterales</taxon>
        <taxon>Asteraceae</taxon>
        <taxon>Carduoideae</taxon>
        <taxon>Cardueae</taxon>
        <taxon>Centaureinae</taxon>
        <taxon>Centaurea</taxon>
    </lineage>
</organism>